<reference evidence="1 2" key="1">
    <citation type="journal article" date="2012" name="PLoS ONE">
        <title>The genome characteristics and predicted function of methyl-group oxidation pathway in the obligate aceticlastic methanogens, Methanosaeta spp.</title>
        <authorList>
            <person name="Zhu J."/>
            <person name="Zheng H."/>
            <person name="Ai G."/>
            <person name="Zhang G."/>
            <person name="Liu D."/>
            <person name="Liu X."/>
            <person name="Dong X."/>
        </authorList>
    </citation>
    <scope>NUCLEOTIDE SEQUENCE [LARGE SCALE GENOMIC DNA]</scope>
    <source>
        <strain evidence="1 2">6Ac</strain>
    </source>
</reference>
<evidence type="ECO:0008006" key="3">
    <source>
        <dbReference type="Google" id="ProtNLM"/>
    </source>
</evidence>
<name>G7WQ17_METH6</name>
<sequence>MDLQGRDLIFRIHAVERMFERDISVEDVRRVLLEGAVIEGYPEDTPFPSCLIFGWC</sequence>
<dbReference type="RefSeq" id="WP_014587229.1">
    <property type="nucleotide sequence ID" value="NC_017527.1"/>
</dbReference>
<evidence type="ECO:0000313" key="1">
    <source>
        <dbReference type="EMBL" id="AET65048.1"/>
    </source>
</evidence>
<dbReference type="KEGG" id="mhi:Mhar_1690"/>
<dbReference type="AlphaFoldDB" id="G7WQ17"/>
<keyword evidence="2" id="KW-1185">Reference proteome</keyword>
<evidence type="ECO:0000313" key="2">
    <source>
        <dbReference type="Proteomes" id="UP000005877"/>
    </source>
</evidence>
<dbReference type="GeneID" id="31812410"/>
<gene>
    <name evidence="1" type="ordered locus">Mhar_1690</name>
</gene>
<proteinExistence type="predicted"/>
<dbReference type="Proteomes" id="UP000005877">
    <property type="component" value="Chromosome"/>
</dbReference>
<dbReference type="STRING" id="1110509.Mhar_1690"/>
<organism evidence="1 2">
    <name type="scientific">Methanothrix harundinacea (strain 6Ac)</name>
    <name type="common">Methanosaeta harundinacea</name>
    <dbReference type="NCBI Taxonomy" id="1110509"/>
    <lineage>
        <taxon>Archaea</taxon>
        <taxon>Methanobacteriati</taxon>
        <taxon>Methanobacteriota</taxon>
        <taxon>Stenosarchaea group</taxon>
        <taxon>Methanomicrobia</taxon>
        <taxon>Methanotrichales</taxon>
        <taxon>Methanotrichaceae</taxon>
        <taxon>Methanothrix</taxon>
    </lineage>
</organism>
<dbReference type="PATRIC" id="fig|1110509.7.peg.1877"/>
<protein>
    <recommendedName>
        <fullName evidence="3">DUF4258 domain-containing protein</fullName>
    </recommendedName>
</protein>
<accession>G7WQ17</accession>
<dbReference type="EMBL" id="CP003117">
    <property type="protein sequence ID" value="AET65048.1"/>
    <property type="molecule type" value="Genomic_DNA"/>
</dbReference>
<dbReference type="Pfam" id="PF14076">
    <property type="entry name" value="DUF4258"/>
    <property type="match status" value="1"/>
</dbReference>
<dbReference type="InterPro" id="IPR025354">
    <property type="entry name" value="DUF4258"/>
</dbReference>
<dbReference type="HOGENOM" id="CLU_3003140_0_0_2"/>